<evidence type="ECO:0000313" key="3">
    <source>
        <dbReference type="Proteomes" id="UP000199271"/>
    </source>
</evidence>
<keyword evidence="1" id="KW-0472">Membrane</keyword>
<proteinExistence type="predicted"/>
<protein>
    <submittedName>
        <fullName evidence="2">Uncharacterized protein</fullName>
    </submittedName>
</protein>
<dbReference type="EMBL" id="FBSY01000014">
    <property type="protein sequence ID" value="CUW14272.1"/>
    <property type="molecule type" value="Genomic_DNA"/>
</dbReference>
<dbReference type="Proteomes" id="UP000199271">
    <property type="component" value="Unassembled WGS sequence"/>
</dbReference>
<organism evidence="2 3">
    <name type="scientific">Leuconostoc gasicomitatum</name>
    <dbReference type="NCBI Taxonomy" id="115778"/>
    <lineage>
        <taxon>Bacteria</taxon>
        <taxon>Bacillati</taxon>
        <taxon>Bacillota</taxon>
        <taxon>Bacilli</taxon>
        <taxon>Lactobacillales</taxon>
        <taxon>Lactobacillaceae</taxon>
        <taxon>Leuconostoc</taxon>
        <taxon>Leuconostoc gelidum group</taxon>
    </lineage>
</organism>
<feature type="transmembrane region" description="Helical" evidence="1">
    <location>
        <begin position="20"/>
        <end position="41"/>
    </location>
</feature>
<evidence type="ECO:0000256" key="1">
    <source>
        <dbReference type="SAM" id="Phobius"/>
    </source>
</evidence>
<name>A0ABM9V5U0_9LACO</name>
<comment type="caution">
    <text evidence="2">The sequence shown here is derived from an EMBL/GenBank/DDBJ whole genome shotgun (WGS) entry which is preliminary data.</text>
</comment>
<reference evidence="2 3" key="1">
    <citation type="submission" date="2015-12" db="EMBL/GenBank/DDBJ databases">
        <authorList>
            <person name="Andreevskaya M."/>
        </authorList>
    </citation>
    <scope>NUCLEOTIDE SEQUENCE [LARGE SCALE GENOMIC DNA]</scope>
    <source>
        <strain evidence="2 3">C122c</strain>
    </source>
</reference>
<keyword evidence="1" id="KW-1133">Transmembrane helix</keyword>
<sequence>MLAMVKHVINILILTIKPLVLIMFGGWLLIKALILILLILMSNH</sequence>
<keyword evidence="1" id="KW-0812">Transmembrane</keyword>
<evidence type="ECO:0000313" key="2">
    <source>
        <dbReference type="EMBL" id="CUW14272.1"/>
    </source>
</evidence>
<gene>
    <name evidence="2" type="ORF">C122C_0035</name>
</gene>
<accession>A0ABM9V5U0</accession>
<keyword evidence="3" id="KW-1185">Reference proteome</keyword>